<dbReference type="NCBIfam" id="NF033438">
    <property type="entry name" value="BREX_BrxD"/>
    <property type="match status" value="1"/>
</dbReference>
<dbReference type="InterPro" id="IPR021228">
    <property type="entry name" value="BrxD"/>
</dbReference>
<dbReference type="InterPro" id="IPR027417">
    <property type="entry name" value="P-loop_NTPase"/>
</dbReference>
<protein>
    <recommendedName>
        <fullName evidence="3">BREX system ATP-binding protein BrxD</fullName>
    </recommendedName>
</protein>
<reference evidence="1 2" key="1">
    <citation type="submission" date="2020-08" db="EMBL/GenBank/DDBJ databases">
        <title>Genomic Encyclopedia of Type Strains, Phase IV (KMG-IV): sequencing the most valuable type-strain genomes for metagenomic binning, comparative biology and taxonomic classification.</title>
        <authorList>
            <person name="Goeker M."/>
        </authorList>
    </citation>
    <scope>NUCLEOTIDE SEQUENCE [LARGE SCALE GENOMIC DNA]</scope>
    <source>
        <strain evidence="1 2">DSM 45615</strain>
    </source>
</reference>
<dbReference type="Pfam" id="PF10923">
    <property type="entry name" value="BrxC_BrxD"/>
    <property type="match status" value="1"/>
</dbReference>
<evidence type="ECO:0000313" key="2">
    <source>
        <dbReference type="Proteomes" id="UP000578449"/>
    </source>
</evidence>
<dbReference type="EMBL" id="JACHGN010000017">
    <property type="protein sequence ID" value="MBB5137240.1"/>
    <property type="molecule type" value="Genomic_DNA"/>
</dbReference>
<dbReference type="AlphaFoldDB" id="A0A840PI68"/>
<gene>
    <name evidence="1" type="ORF">HNP84_006992</name>
</gene>
<dbReference type="RefSeq" id="WP_185054174.1">
    <property type="nucleotide sequence ID" value="NZ_BAABIX010000012.1"/>
</dbReference>
<comment type="caution">
    <text evidence="1">The sequence shown here is derived from an EMBL/GenBank/DDBJ whole genome shotgun (WGS) entry which is preliminary data.</text>
</comment>
<proteinExistence type="predicted"/>
<sequence>MSTARPSRSTQVSTVRRRAVIDALRRGAVPESGLDLLATGLDRFQSALDAELDAVASGASVFKAVRGEYGSGKTFFTRWLGERAKRRNFATAEIQISETETPLHRLETVYRRLTERLTTASFPPSALRPVVDAWFYALEEDALNAGAGEDELPAEVEKLLTARLIEVSRHAPSFATALRGYRSALAAGDETIAAAVLAWLGGQPHVAAAARRFAGVRGDLDHFGALGFLQGLLTVLRDGGHPGLLVVLDEVETLQRVRSDARDKALNALRQLIDEVHSGRFPGLYLVITGTPAFYDGQQGVQRLAPLAQRLATDFTTDPRFDNPRAVQIRLPGFTMESLVDLGVTVRDLYADGADAPDRIKALADDAYIADLARAVGGALGGKVGVVPRLFLKKLVGDVLDRIDQFEDFDPRQHYTLTVHSSELTDTERNIAASADDVDLEL</sequence>
<name>A0A840PI68_9ACTN</name>
<organism evidence="1 2">
    <name type="scientific">Thermocatellispora tengchongensis</name>
    <dbReference type="NCBI Taxonomy" id="1073253"/>
    <lineage>
        <taxon>Bacteria</taxon>
        <taxon>Bacillati</taxon>
        <taxon>Actinomycetota</taxon>
        <taxon>Actinomycetes</taxon>
        <taxon>Streptosporangiales</taxon>
        <taxon>Streptosporangiaceae</taxon>
        <taxon>Thermocatellispora</taxon>
    </lineage>
</organism>
<dbReference type="SUPFAM" id="SSF52540">
    <property type="entry name" value="P-loop containing nucleoside triphosphate hydrolases"/>
    <property type="match status" value="1"/>
</dbReference>
<accession>A0A840PI68</accession>
<evidence type="ECO:0008006" key="3">
    <source>
        <dbReference type="Google" id="ProtNLM"/>
    </source>
</evidence>
<dbReference type="Proteomes" id="UP000578449">
    <property type="component" value="Unassembled WGS sequence"/>
</dbReference>
<evidence type="ECO:0000313" key="1">
    <source>
        <dbReference type="EMBL" id="MBB5137240.1"/>
    </source>
</evidence>
<keyword evidence="2" id="KW-1185">Reference proteome</keyword>